<evidence type="ECO:0000256" key="1">
    <source>
        <dbReference type="SAM" id="Phobius"/>
    </source>
</evidence>
<protein>
    <submittedName>
        <fullName evidence="2">Uncharacterized protein</fullName>
    </submittedName>
</protein>
<organism evidence="2 3">
    <name type="scientific">Hymenobacter arizonensis</name>
    <name type="common">Siccationidurans arizonensis</name>
    <dbReference type="NCBI Taxonomy" id="1227077"/>
    <lineage>
        <taxon>Bacteria</taxon>
        <taxon>Pseudomonadati</taxon>
        <taxon>Bacteroidota</taxon>
        <taxon>Cytophagia</taxon>
        <taxon>Cytophagales</taxon>
        <taxon>Hymenobacteraceae</taxon>
        <taxon>Hymenobacter</taxon>
    </lineage>
</organism>
<evidence type="ECO:0000313" key="3">
    <source>
        <dbReference type="Proteomes" id="UP000199029"/>
    </source>
</evidence>
<feature type="transmembrane region" description="Helical" evidence="1">
    <location>
        <begin position="109"/>
        <end position="127"/>
    </location>
</feature>
<feature type="transmembrane region" description="Helical" evidence="1">
    <location>
        <begin position="147"/>
        <end position="165"/>
    </location>
</feature>
<sequence>MLSVLKQPGHIAPKSGIVRYGKWVVAGLLVGVLFLIGVFDEPVLQALTKFWQSLMASLGLSRSAQTLQQGIDGGITKRFLPAVATYAVLYLSTCLLLLRILLPPAAWRLALRLYAVTLAVYVAMVLLNKLTGNSAWAYRLSRQLLDFIVSPLPVAGLYVLMRAGFGPQGNRS</sequence>
<keyword evidence="1" id="KW-0812">Transmembrane</keyword>
<accession>A0A1I5Y4T8</accession>
<dbReference type="STRING" id="1227077.SAMN04515668_2227"/>
<reference evidence="3" key="1">
    <citation type="submission" date="2016-10" db="EMBL/GenBank/DDBJ databases">
        <authorList>
            <person name="Varghese N."/>
            <person name="Submissions S."/>
        </authorList>
    </citation>
    <scope>NUCLEOTIDE SEQUENCE [LARGE SCALE GENOMIC DNA]</scope>
    <source>
        <strain evidence="3">OR362-8,ATCC BAA-1266,JCM 13504</strain>
    </source>
</reference>
<keyword evidence="1" id="KW-0472">Membrane</keyword>
<feature type="transmembrane region" description="Helical" evidence="1">
    <location>
        <begin position="20"/>
        <end position="39"/>
    </location>
</feature>
<feature type="transmembrane region" description="Helical" evidence="1">
    <location>
        <begin position="83"/>
        <end position="102"/>
    </location>
</feature>
<keyword evidence="3" id="KW-1185">Reference proteome</keyword>
<dbReference type="AlphaFoldDB" id="A0A1I5Y4T8"/>
<evidence type="ECO:0000313" key="2">
    <source>
        <dbReference type="EMBL" id="SFQ39208.1"/>
    </source>
</evidence>
<name>A0A1I5Y4T8_HYMAR</name>
<gene>
    <name evidence="2" type="ORF">SAMN04515668_2227</name>
</gene>
<dbReference type="Proteomes" id="UP000199029">
    <property type="component" value="Unassembled WGS sequence"/>
</dbReference>
<keyword evidence="1" id="KW-1133">Transmembrane helix</keyword>
<dbReference type="NCBIfam" id="NF046082">
    <property type="entry name" value="assoc_w_XrtX"/>
    <property type="match status" value="1"/>
</dbReference>
<dbReference type="EMBL" id="FOXS01000002">
    <property type="protein sequence ID" value="SFQ39208.1"/>
    <property type="molecule type" value="Genomic_DNA"/>
</dbReference>
<proteinExistence type="predicted"/>